<proteinExistence type="predicted"/>
<dbReference type="AlphaFoldDB" id="A0AA38FAU9"/>
<dbReference type="EMBL" id="JAHRHJ020000011">
    <property type="protein sequence ID" value="KAH9294761.1"/>
    <property type="molecule type" value="Genomic_DNA"/>
</dbReference>
<evidence type="ECO:0000313" key="1">
    <source>
        <dbReference type="EMBL" id="KAH9294761.1"/>
    </source>
</evidence>
<dbReference type="InterPro" id="IPR043128">
    <property type="entry name" value="Rev_trsase/Diguanyl_cyclase"/>
</dbReference>
<sequence length="60" mass="6583">MPRARISLNPKKSVFGVTEGKLLGHVISREGTKIDVERVKAIQSLTFPTSKTGVHSFFGK</sequence>
<evidence type="ECO:0000313" key="2">
    <source>
        <dbReference type="Proteomes" id="UP000824469"/>
    </source>
</evidence>
<dbReference type="Gene3D" id="3.30.70.270">
    <property type="match status" value="1"/>
</dbReference>
<dbReference type="SUPFAM" id="SSF56672">
    <property type="entry name" value="DNA/RNA polymerases"/>
    <property type="match status" value="1"/>
</dbReference>
<keyword evidence="2" id="KW-1185">Reference proteome</keyword>
<name>A0AA38FAU9_TAXCH</name>
<accession>A0AA38FAU9</accession>
<dbReference type="InterPro" id="IPR043502">
    <property type="entry name" value="DNA/RNA_pol_sf"/>
</dbReference>
<protein>
    <submittedName>
        <fullName evidence="1">Uncharacterized protein</fullName>
    </submittedName>
</protein>
<dbReference type="Proteomes" id="UP000824469">
    <property type="component" value="Unassembled WGS sequence"/>
</dbReference>
<gene>
    <name evidence="1" type="ORF">KI387_038349</name>
</gene>
<organism evidence="1 2">
    <name type="scientific">Taxus chinensis</name>
    <name type="common">Chinese yew</name>
    <name type="synonym">Taxus wallichiana var. chinensis</name>
    <dbReference type="NCBI Taxonomy" id="29808"/>
    <lineage>
        <taxon>Eukaryota</taxon>
        <taxon>Viridiplantae</taxon>
        <taxon>Streptophyta</taxon>
        <taxon>Embryophyta</taxon>
        <taxon>Tracheophyta</taxon>
        <taxon>Spermatophyta</taxon>
        <taxon>Pinopsida</taxon>
        <taxon>Pinidae</taxon>
        <taxon>Conifers II</taxon>
        <taxon>Cupressales</taxon>
        <taxon>Taxaceae</taxon>
        <taxon>Taxus</taxon>
    </lineage>
</organism>
<feature type="non-terminal residue" evidence="1">
    <location>
        <position position="60"/>
    </location>
</feature>
<comment type="caution">
    <text evidence="1">The sequence shown here is derived from an EMBL/GenBank/DDBJ whole genome shotgun (WGS) entry which is preliminary data.</text>
</comment>
<reference evidence="1 2" key="1">
    <citation type="journal article" date="2021" name="Nat. Plants">
        <title>The Taxus genome provides insights into paclitaxel biosynthesis.</title>
        <authorList>
            <person name="Xiong X."/>
            <person name="Gou J."/>
            <person name="Liao Q."/>
            <person name="Li Y."/>
            <person name="Zhou Q."/>
            <person name="Bi G."/>
            <person name="Li C."/>
            <person name="Du R."/>
            <person name="Wang X."/>
            <person name="Sun T."/>
            <person name="Guo L."/>
            <person name="Liang H."/>
            <person name="Lu P."/>
            <person name="Wu Y."/>
            <person name="Zhang Z."/>
            <person name="Ro D.K."/>
            <person name="Shang Y."/>
            <person name="Huang S."/>
            <person name="Yan J."/>
        </authorList>
    </citation>
    <scope>NUCLEOTIDE SEQUENCE [LARGE SCALE GENOMIC DNA]</scope>
    <source>
        <strain evidence="1">Ta-2019</strain>
    </source>
</reference>